<dbReference type="Proteomes" id="UP000784880">
    <property type="component" value="Unassembled WGS sequence"/>
</dbReference>
<sequence>MPRIGECNGLSIYMHYNDHPPPHFHIRGGENAMVSLDGEIIEGSLSPKVKKVVTNWALNNHQKLQDNWDRALRQLPLEKI</sequence>
<protein>
    <submittedName>
        <fullName evidence="1">DUF4160 domain-containing protein</fullName>
    </submittedName>
</protein>
<evidence type="ECO:0000313" key="1">
    <source>
        <dbReference type="EMBL" id="MBU9711687.1"/>
    </source>
</evidence>
<comment type="caution">
    <text evidence="1">The sequence shown here is derived from an EMBL/GenBank/DDBJ whole genome shotgun (WGS) entry which is preliminary data.</text>
</comment>
<dbReference type="Pfam" id="PF13711">
    <property type="entry name" value="DUF4160"/>
    <property type="match status" value="1"/>
</dbReference>
<gene>
    <name evidence="1" type="ORF">KS419_08060</name>
</gene>
<dbReference type="RefSeq" id="WP_217065691.1">
    <property type="nucleotide sequence ID" value="NZ_JAHQCS010000079.1"/>
</dbReference>
<proteinExistence type="predicted"/>
<evidence type="ECO:0000313" key="2">
    <source>
        <dbReference type="Proteomes" id="UP000784880"/>
    </source>
</evidence>
<name>A0ABS6JDD7_9BACI</name>
<organism evidence="1 2">
    <name type="scientific">Evansella tamaricis</name>
    <dbReference type="NCBI Taxonomy" id="2069301"/>
    <lineage>
        <taxon>Bacteria</taxon>
        <taxon>Bacillati</taxon>
        <taxon>Bacillota</taxon>
        <taxon>Bacilli</taxon>
        <taxon>Bacillales</taxon>
        <taxon>Bacillaceae</taxon>
        <taxon>Evansella</taxon>
    </lineage>
</organism>
<keyword evidence="2" id="KW-1185">Reference proteome</keyword>
<accession>A0ABS6JDD7</accession>
<reference evidence="1 2" key="1">
    <citation type="submission" date="2021-06" db="EMBL/GenBank/DDBJ databases">
        <title>Bacillus sp. RD4P76, an endophyte from a halophyte.</title>
        <authorList>
            <person name="Sun J.-Q."/>
        </authorList>
    </citation>
    <scope>NUCLEOTIDE SEQUENCE [LARGE SCALE GENOMIC DNA]</scope>
    <source>
        <strain evidence="1 2">CGMCC 1.15917</strain>
    </source>
</reference>
<dbReference type="InterPro" id="IPR025427">
    <property type="entry name" value="DUF4160"/>
</dbReference>
<dbReference type="EMBL" id="JAHQCS010000079">
    <property type="protein sequence ID" value="MBU9711687.1"/>
    <property type="molecule type" value="Genomic_DNA"/>
</dbReference>